<comment type="caution">
    <text evidence="6">The sequence shown here is derived from an EMBL/GenBank/DDBJ whole genome shotgun (WGS) entry which is preliminary data.</text>
</comment>
<dbReference type="GO" id="GO:0000976">
    <property type="term" value="F:transcription cis-regulatory region binding"/>
    <property type="evidence" value="ECO:0007669"/>
    <property type="project" value="TreeGrafter"/>
</dbReference>
<proteinExistence type="inferred from homology"/>
<dbReference type="RefSeq" id="WP_121128124.1">
    <property type="nucleotide sequence ID" value="NZ_JBHUFK010000006.1"/>
</dbReference>
<dbReference type="InterPro" id="IPR036390">
    <property type="entry name" value="WH_DNA-bd_sf"/>
</dbReference>
<organism evidence="6 7">
    <name type="scientific">Oceanobacillus bengalensis</name>
    <dbReference type="NCBI Taxonomy" id="1435466"/>
    <lineage>
        <taxon>Bacteria</taxon>
        <taxon>Bacillati</taxon>
        <taxon>Bacillota</taxon>
        <taxon>Bacilli</taxon>
        <taxon>Bacillales</taxon>
        <taxon>Bacillaceae</taxon>
        <taxon>Oceanobacillus</taxon>
    </lineage>
</organism>
<dbReference type="Gene3D" id="1.10.10.10">
    <property type="entry name" value="Winged helix-like DNA-binding domain superfamily/Winged helix DNA-binding domain"/>
    <property type="match status" value="1"/>
</dbReference>
<sequence>MDQHLNVFIQVVENRNFSRAAEALHMSQPAVSQYIQSLEKELGTKLLERTNKYVEVNKAGNIVYQYAKKISRNYEQMRVLVSDLKNKPSGELKIGASYTIGEYLLPQILAQLQFQYPDIIPIVSIGNTEDIGKKLIQHEIDIGLIEGEFSHPQIQAKDFWTDEMYIISSSRQPLLIRTYKDLEKQTWIIREEGSGTRKMLERFFESYHISPARLITLGSTQIIKEGVESGLGISLLSDLTFKKELELDRIVKLDVEGTPIRRQFFIIKNHHEFHSKAFQVFENLVMSWLD</sequence>
<keyword evidence="7" id="KW-1185">Reference proteome</keyword>
<dbReference type="FunFam" id="1.10.10.10:FF:000001">
    <property type="entry name" value="LysR family transcriptional regulator"/>
    <property type="match status" value="1"/>
</dbReference>
<dbReference type="InterPro" id="IPR036388">
    <property type="entry name" value="WH-like_DNA-bd_sf"/>
</dbReference>
<dbReference type="Proteomes" id="UP000281813">
    <property type="component" value="Unassembled WGS sequence"/>
</dbReference>
<dbReference type="PRINTS" id="PR00039">
    <property type="entry name" value="HTHLYSR"/>
</dbReference>
<gene>
    <name evidence="6" type="ORF">D8M05_01965</name>
</gene>
<evidence type="ECO:0000256" key="4">
    <source>
        <dbReference type="ARBA" id="ARBA00023163"/>
    </source>
</evidence>
<evidence type="ECO:0000313" key="7">
    <source>
        <dbReference type="Proteomes" id="UP000281813"/>
    </source>
</evidence>
<feature type="domain" description="HTH lysR-type" evidence="5">
    <location>
        <begin position="1"/>
        <end position="57"/>
    </location>
</feature>
<dbReference type="PANTHER" id="PTHR30126:SF39">
    <property type="entry name" value="HTH-TYPE TRANSCRIPTIONAL REGULATOR CYSL"/>
    <property type="match status" value="1"/>
</dbReference>
<accession>A0A494Z6L4</accession>
<dbReference type="PANTHER" id="PTHR30126">
    <property type="entry name" value="HTH-TYPE TRANSCRIPTIONAL REGULATOR"/>
    <property type="match status" value="1"/>
</dbReference>
<dbReference type="CDD" id="cd08420">
    <property type="entry name" value="PBP2_CysL_like"/>
    <property type="match status" value="1"/>
</dbReference>
<dbReference type="OrthoDB" id="9778774at2"/>
<dbReference type="Pfam" id="PF03466">
    <property type="entry name" value="LysR_substrate"/>
    <property type="match status" value="1"/>
</dbReference>
<dbReference type="InterPro" id="IPR005119">
    <property type="entry name" value="LysR_subst-bd"/>
</dbReference>
<evidence type="ECO:0000313" key="6">
    <source>
        <dbReference type="EMBL" id="RKQ18193.1"/>
    </source>
</evidence>
<evidence type="ECO:0000256" key="1">
    <source>
        <dbReference type="ARBA" id="ARBA00009437"/>
    </source>
</evidence>
<comment type="similarity">
    <text evidence="1">Belongs to the LysR transcriptional regulatory family.</text>
</comment>
<name>A0A494Z6L4_9BACI</name>
<dbReference type="SUPFAM" id="SSF53850">
    <property type="entry name" value="Periplasmic binding protein-like II"/>
    <property type="match status" value="1"/>
</dbReference>
<reference evidence="6 7" key="1">
    <citation type="journal article" date="2015" name="Antonie Van Leeuwenhoek">
        <title>Oceanobacillus bengalensis sp. nov., a bacterium isolated from seawater of the Bay of Bengal.</title>
        <authorList>
            <person name="Yongchang O."/>
            <person name="Xiang W."/>
            <person name="Wang G."/>
        </authorList>
    </citation>
    <scope>NUCLEOTIDE SEQUENCE [LARGE SCALE GENOMIC DNA]</scope>
    <source>
        <strain evidence="6 7">MCCC 1K00260</strain>
    </source>
</reference>
<dbReference type="GO" id="GO:0003700">
    <property type="term" value="F:DNA-binding transcription factor activity"/>
    <property type="evidence" value="ECO:0007669"/>
    <property type="project" value="InterPro"/>
</dbReference>
<dbReference type="Gene3D" id="3.40.190.290">
    <property type="match status" value="1"/>
</dbReference>
<evidence type="ECO:0000259" key="5">
    <source>
        <dbReference type="PROSITE" id="PS50931"/>
    </source>
</evidence>
<protein>
    <submittedName>
        <fullName evidence="6">LysR family transcriptional regulator</fullName>
    </submittedName>
</protein>
<keyword evidence="4" id="KW-0804">Transcription</keyword>
<evidence type="ECO:0000256" key="2">
    <source>
        <dbReference type="ARBA" id="ARBA00023015"/>
    </source>
</evidence>
<dbReference type="AlphaFoldDB" id="A0A494Z6L4"/>
<evidence type="ECO:0000256" key="3">
    <source>
        <dbReference type="ARBA" id="ARBA00023125"/>
    </source>
</evidence>
<dbReference type="EMBL" id="RBZO01000002">
    <property type="protein sequence ID" value="RKQ18193.1"/>
    <property type="molecule type" value="Genomic_DNA"/>
</dbReference>
<keyword evidence="3" id="KW-0238">DNA-binding</keyword>
<dbReference type="PROSITE" id="PS50931">
    <property type="entry name" value="HTH_LYSR"/>
    <property type="match status" value="1"/>
</dbReference>
<dbReference type="SUPFAM" id="SSF46785">
    <property type="entry name" value="Winged helix' DNA-binding domain"/>
    <property type="match status" value="1"/>
</dbReference>
<dbReference type="InterPro" id="IPR000847">
    <property type="entry name" value="LysR_HTH_N"/>
</dbReference>
<keyword evidence="2" id="KW-0805">Transcription regulation</keyword>
<dbReference type="Pfam" id="PF00126">
    <property type="entry name" value="HTH_1"/>
    <property type="match status" value="1"/>
</dbReference>